<dbReference type="PANTHER" id="PTHR48094">
    <property type="entry name" value="PROTEIN/NUCLEIC ACID DEGLYCASE DJ-1-RELATED"/>
    <property type="match status" value="1"/>
</dbReference>
<dbReference type="Gene3D" id="3.40.50.880">
    <property type="match status" value="1"/>
</dbReference>
<dbReference type="AlphaFoldDB" id="A0A174K0Y5"/>
<dbReference type="RefSeq" id="WP_021630694.1">
    <property type="nucleotide sequence ID" value="NZ_BAABZG010000001.1"/>
</dbReference>
<dbReference type="EMBL" id="CYZT01000244">
    <property type="protein sequence ID" value="CUP05694.1"/>
    <property type="molecule type" value="Genomic_DNA"/>
</dbReference>
<evidence type="ECO:0000313" key="6">
    <source>
        <dbReference type="Proteomes" id="UP000595792"/>
    </source>
</evidence>
<protein>
    <submittedName>
        <fullName evidence="2">Chaperone protein YajL</fullName>
    </submittedName>
    <submittedName>
        <fullName evidence="3">DJ-1/PfpI family protein</fullName>
    </submittedName>
</protein>
<dbReference type="InterPro" id="IPR006287">
    <property type="entry name" value="DJ-1"/>
</dbReference>
<dbReference type="EMBL" id="CP065315">
    <property type="protein sequence ID" value="QQR06642.1"/>
    <property type="molecule type" value="Genomic_DNA"/>
</dbReference>
<sequence length="181" mass="18913">MVAILLGTGFEESEALVPADLLRRAGIEVRLVGVDGPAVTSAHGVTVTADLTLAELDREAVDMLVLPGGLGGVEVLQGDRHVQALIQHCYDEGRWLAAICAAPTILANLGFLDRRRAVCYPGMEELMGSAVVQKGAPVVADGHIITGEAAGSSFPFGLKLVEVLKGAEAARQVCHAVHYHG</sequence>
<evidence type="ECO:0000313" key="4">
    <source>
        <dbReference type="EMBL" id="QQR06642.1"/>
    </source>
</evidence>
<organism evidence="2 5">
    <name type="scientific">Flavonifractor plautii</name>
    <name type="common">Fusobacterium plautii</name>
    <dbReference type="NCBI Taxonomy" id="292800"/>
    <lineage>
        <taxon>Bacteria</taxon>
        <taxon>Bacillati</taxon>
        <taxon>Bacillota</taxon>
        <taxon>Clostridia</taxon>
        <taxon>Eubacteriales</taxon>
        <taxon>Oscillospiraceae</taxon>
        <taxon>Flavonifractor</taxon>
    </lineage>
</organism>
<dbReference type="Pfam" id="PF01965">
    <property type="entry name" value="DJ-1_PfpI"/>
    <property type="match status" value="1"/>
</dbReference>
<dbReference type="InterPro" id="IPR029062">
    <property type="entry name" value="Class_I_gatase-like"/>
</dbReference>
<evidence type="ECO:0000313" key="5">
    <source>
        <dbReference type="Proteomes" id="UP000095746"/>
    </source>
</evidence>
<accession>A0A174K0Y5</accession>
<dbReference type="CDD" id="cd03135">
    <property type="entry name" value="GATase1_DJ-1"/>
    <property type="match status" value="1"/>
</dbReference>
<dbReference type="OrthoDB" id="9800516at2"/>
<dbReference type="NCBIfam" id="TIGR01383">
    <property type="entry name" value="not_thiJ"/>
    <property type="match status" value="1"/>
</dbReference>
<evidence type="ECO:0000259" key="1">
    <source>
        <dbReference type="Pfam" id="PF01965"/>
    </source>
</evidence>
<proteinExistence type="predicted"/>
<evidence type="ECO:0000313" key="3">
    <source>
        <dbReference type="EMBL" id="MDB7905410.1"/>
    </source>
</evidence>
<dbReference type="EMBL" id="JAQLWO010000004">
    <property type="protein sequence ID" value="MDB7905410.1"/>
    <property type="molecule type" value="Genomic_DNA"/>
</dbReference>
<gene>
    <name evidence="2" type="primary">yajL</name>
    <name evidence="2" type="ORF">ERS852411_02609</name>
    <name evidence="4" type="ORF">I5Q84_03845</name>
    <name evidence="3" type="ORF">PND83_05440</name>
</gene>
<evidence type="ECO:0000313" key="2">
    <source>
        <dbReference type="EMBL" id="CUP05694.1"/>
    </source>
</evidence>
<dbReference type="InterPro" id="IPR002818">
    <property type="entry name" value="DJ-1/PfpI"/>
</dbReference>
<dbReference type="Proteomes" id="UP000095746">
    <property type="component" value="Unassembled WGS sequence"/>
</dbReference>
<dbReference type="KEGG" id="fpla:A4U99_05680"/>
<dbReference type="Proteomes" id="UP001211006">
    <property type="component" value="Unassembled WGS sequence"/>
</dbReference>
<feature type="domain" description="DJ-1/PfpI" evidence="1">
    <location>
        <begin position="2"/>
        <end position="162"/>
    </location>
</feature>
<reference evidence="2 5" key="1">
    <citation type="submission" date="2015-09" db="EMBL/GenBank/DDBJ databases">
        <authorList>
            <consortium name="Pathogen Informatics"/>
        </authorList>
    </citation>
    <scope>NUCLEOTIDE SEQUENCE [LARGE SCALE GENOMIC DNA]</scope>
    <source>
        <strain evidence="2 5">2789STDY5608854</strain>
    </source>
</reference>
<reference evidence="4 6" key="2">
    <citation type="submission" date="2020-11" db="EMBL/GenBank/DDBJ databases">
        <title>Closed and high quality bacterial genomes of the OMM12 community.</title>
        <authorList>
            <person name="Marbouty M."/>
            <person name="Lamy-Besnier Q."/>
            <person name="Debarbieux L."/>
            <person name="Koszul R."/>
        </authorList>
    </citation>
    <scope>NUCLEOTIDE SEQUENCE [LARGE SCALE GENOMIC DNA]</scope>
    <source>
        <strain evidence="4 6">YL31</strain>
    </source>
</reference>
<dbReference type="GO" id="GO:0005737">
    <property type="term" value="C:cytoplasm"/>
    <property type="evidence" value="ECO:0007669"/>
    <property type="project" value="TreeGrafter"/>
</dbReference>
<dbReference type="PANTHER" id="PTHR48094:SF12">
    <property type="entry name" value="PARKINSON DISEASE PROTEIN 7 HOMOLOG"/>
    <property type="match status" value="1"/>
</dbReference>
<dbReference type="Proteomes" id="UP000595792">
    <property type="component" value="Chromosome"/>
</dbReference>
<reference evidence="3" key="3">
    <citation type="submission" date="2023-01" db="EMBL/GenBank/DDBJ databases">
        <title>Human gut microbiome strain richness.</title>
        <authorList>
            <person name="Chen-Liaw A."/>
        </authorList>
    </citation>
    <scope>NUCLEOTIDE SEQUENCE</scope>
    <source>
        <strain evidence="3">2225st1_A6_2225SCRN_200828</strain>
    </source>
</reference>
<dbReference type="SUPFAM" id="SSF52317">
    <property type="entry name" value="Class I glutamine amidotransferase-like"/>
    <property type="match status" value="1"/>
</dbReference>
<dbReference type="InterPro" id="IPR050325">
    <property type="entry name" value="Prot/Nucl_acid_deglycase"/>
</dbReference>
<name>A0A174K0Y5_FLAPL</name>